<evidence type="ECO:0000313" key="4">
    <source>
        <dbReference type="Proteomes" id="UP000178313"/>
    </source>
</evidence>
<proteinExistence type="predicted"/>
<feature type="transmembrane region" description="Helical" evidence="2">
    <location>
        <begin position="98"/>
        <end position="119"/>
    </location>
</feature>
<feature type="compositionally biased region" description="Low complexity" evidence="1">
    <location>
        <begin position="18"/>
        <end position="44"/>
    </location>
</feature>
<dbReference type="AlphaFoldDB" id="A0A1F8AWD7"/>
<keyword evidence="2" id="KW-0472">Membrane</keyword>
<reference evidence="3 4" key="1">
    <citation type="journal article" date="2016" name="Nat. Commun.">
        <title>Thousands of microbial genomes shed light on interconnected biogeochemical processes in an aquifer system.</title>
        <authorList>
            <person name="Anantharaman K."/>
            <person name="Brown C.T."/>
            <person name="Hug L.A."/>
            <person name="Sharon I."/>
            <person name="Castelle C.J."/>
            <person name="Probst A.J."/>
            <person name="Thomas B.C."/>
            <person name="Singh A."/>
            <person name="Wilkins M.J."/>
            <person name="Karaoz U."/>
            <person name="Brodie E.L."/>
            <person name="Williams K.H."/>
            <person name="Hubbard S.S."/>
            <person name="Banfield J.F."/>
        </authorList>
    </citation>
    <scope>NUCLEOTIDE SEQUENCE [LARGE SCALE GENOMIC DNA]</scope>
</reference>
<dbReference type="EMBL" id="MGGZ01000040">
    <property type="protein sequence ID" value="OGM56074.1"/>
    <property type="molecule type" value="Genomic_DNA"/>
</dbReference>
<keyword evidence="2" id="KW-1133">Transmembrane helix</keyword>
<name>A0A1F8AWD7_9BACT</name>
<evidence type="ECO:0000256" key="1">
    <source>
        <dbReference type="SAM" id="MobiDB-lite"/>
    </source>
</evidence>
<feature type="compositionally biased region" description="Pro residues" evidence="1">
    <location>
        <begin position="1"/>
        <end position="17"/>
    </location>
</feature>
<protein>
    <submittedName>
        <fullName evidence="3">Uncharacterized protein</fullName>
    </submittedName>
</protein>
<evidence type="ECO:0000256" key="2">
    <source>
        <dbReference type="SAM" id="Phobius"/>
    </source>
</evidence>
<feature type="compositionally biased region" description="Pro residues" evidence="1">
    <location>
        <begin position="45"/>
        <end position="58"/>
    </location>
</feature>
<sequence>MPDPNNPTDPSQNPPAPTGMGMPPTMPEPTVTAEIPPLPSSDASLPPPEAGAPIPPDSQPVDGMASQDTSAGSAAPSFDMPPVVTPGQPKKKFGGKRVIATILGLLVLVGGLGAGIVLVRQQQDIREKAAISEPCNVCIGGKCIKDASPPDCSASLNQCNNPGGTCGSTPKPQCTSDSNCKSPLVCQNGKCVNPPPECTNDSQCPKGDVCQNQKCVTPPAPPPTGGGQCSRVTQVFADHNAASITVSQAMMNECTSKCPTGKLWVARYKCDGIKLTQGCQDNGEILSQDAKVGQTFSANNPSCGTIQVDVGCKNTANTYGNVGGVSKGAAQACSTPTNPPGPGPSAQCLNVKAYDTDWNLLSTDQLKALKAGDKVRFSVAGTTTGGSFDKARFKINGVQRPEVTQKKPSSEEYYDEYTVPESIASFTINAQIHHATLGWSE</sequence>
<feature type="region of interest" description="Disordered" evidence="1">
    <location>
        <begin position="1"/>
        <end position="92"/>
    </location>
</feature>
<evidence type="ECO:0000313" key="3">
    <source>
        <dbReference type="EMBL" id="OGM56074.1"/>
    </source>
</evidence>
<dbReference type="STRING" id="1802513.A3E46_02915"/>
<comment type="caution">
    <text evidence="3">The sequence shown here is derived from an EMBL/GenBank/DDBJ whole genome shotgun (WGS) entry which is preliminary data.</text>
</comment>
<dbReference type="Proteomes" id="UP000178313">
    <property type="component" value="Unassembled WGS sequence"/>
</dbReference>
<accession>A0A1F8AWD7</accession>
<organism evidence="3 4">
    <name type="scientific">Candidatus Woesebacteria bacterium RIFCSPHIGHO2_12_FULL_46_16</name>
    <dbReference type="NCBI Taxonomy" id="1802513"/>
    <lineage>
        <taxon>Bacteria</taxon>
        <taxon>Candidatus Woeseibacteriota</taxon>
    </lineage>
</organism>
<keyword evidence="2" id="KW-0812">Transmembrane</keyword>
<gene>
    <name evidence="3" type="ORF">A3E46_02915</name>
</gene>